<dbReference type="InterPro" id="IPR039428">
    <property type="entry name" value="NUOK/Mnh_C1-like"/>
</dbReference>
<dbReference type="NCBIfam" id="NF009301">
    <property type="entry name" value="PRK12658.1"/>
    <property type="match status" value="1"/>
</dbReference>
<evidence type="ECO:0000313" key="8">
    <source>
        <dbReference type="EMBL" id="BDW84183.1"/>
    </source>
</evidence>
<comment type="subcellular location">
    <subcellularLocation>
        <location evidence="1">Cell membrane</location>
        <topology evidence="1">Multi-pass membrane protein</topology>
    </subcellularLocation>
</comment>
<accession>A0AA48H781</accession>
<protein>
    <submittedName>
        <fullName evidence="8">Cation:proton antiporter</fullName>
    </submittedName>
</protein>
<keyword evidence="5 7" id="KW-1133">Transmembrane helix</keyword>
<dbReference type="EMBL" id="AP027266">
    <property type="protein sequence ID" value="BDW84183.1"/>
    <property type="molecule type" value="Genomic_DNA"/>
</dbReference>
<keyword evidence="3" id="KW-1003">Cell membrane</keyword>
<keyword evidence="6 7" id="KW-0472">Membrane</keyword>
<dbReference type="KEGG" id="rmai:MACH21_03600"/>
<dbReference type="Proteomes" id="UP001337723">
    <property type="component" value="Chromosome"/>
</dbReference>
<dbReference type="GO" id="GO:0005886">
    <property type="term" value="C:plasma membrane"/>
    <property type="evidence" value="ECO:0007669"/>
    <property type="project" value="UniProtKB-SubCell"/>
</dbReference>
<evidence type="ECO:0000313" key="9">
    <source>
        <dbReference type="Proteomes" id="UP001337723"/>
    </source>
</evidence>
<evidence type="ECO:0000256" key="4">
    <source>
        <dbReference type="ARBA" id="ARBA00022692"/>
    </source>
</evidence>
<evidence type="ECO:0000256" key="2">
    <source>
        <dbReference type="ARBA" id="ARBA00010388"/>
    </source>
</evidence>
<dbReference type="RefSeq" id="WP_338273833.1">
    <property type="nucleotide sequence ID" value="NZ_AP027266.1"/>
</dbReference>
<dbReference type="InterPro" id="IPR050601">
    <property type="entry name" value="CPA3_antiporter_subunitC"/>
</dbReference>
<evidence type="ECO:0000256" key="1">
    <source>
        <dbReference type="ARBA" id="ARBA00004651"/>
    </source>
</evidence>
<feature type="transmembrane region" description="Helical" evidence="7">
    <location>
        <begin position="6"/>
        <end position="21"/>
    </location>
</feature>
<feature type="transmembrane region" description="Helical" evidence="7">
    <location>
        <begin position="75"/>
        <end position="96"/>
    </location>
</feature>
<keyword evidence="9" id="KW-1185">Reference proteome</keyword>
<dbReference type="Pfam" id="PF00420">
    <property type="entry name" value="Oxidored_q2"/>
    <property type="match status" value="1"/>
</dbReference>
<evidence type="ECO:0000256" key="6">
    <source>
        <dbReference type="ARBA" id="ARBA00023136"/>
    </source>
</evidence>
<reference evidence="8 9" key="1">
    <citation type="submission" date="2023-01" db="EMBL/GenBank/DDBJ databases">
        <title>Complete genome sequence of Roseicyclus marinus strain Dej080120_10.</title>
        <authorList>
            <person name="Ueki S."/>
            <person name="Maruyama F."/>
        </authorList>
    </citation>
    <scope>NUCLEOTIDE SEQUENCE [LARGE SCALE GENOMIC DNA]</scope>
    <source>
        <strain evidence="8 9">Dej080120_10</strain>
    </source>
</reference>
<dbReference type="Gene3D" id="1.10.287.3510">
    <property type="match status" value="1"/>
</dbReference>
<name>A0AA48H781_9RHOB</name>
<evidence type="ECO:0000256" key="5">
    <source>
        <dbReference type="ARBA" id="ARBA00022989"/>
    </source>
</evidence>
<evidence type="ECO:0000256" key="3">
    <source>
        <dbReference type="ARBA" id="ARBA00022475"/>
    </source>
</evidence>
<dbReference type="PANTHER" id="PTHR34583">
    <property type="entry name" value="ANTIPORTER SUBUNIT MNHC2-RELATED"/>
    <property type="match status" value="1"/>
</dbReference>
<feature type="transmembrane region" description="Helical" evidence="7">
    <location>
        <begin position="28"/>
        <end position="46"/>
    </location>
</feature>
<dbReference type="PANTHER" id="PTHR34583:SF2">
    <property type="entry name" value="ANTIPORTER SUBUNIT MNHC2-RELATED"/>
    <property type="match status" value="1"/>
</dbReference>
<evidence type="ECO:0000256" key="7">
    <source>
        <dbReference type="SAM" id="Phobius"/>
    </source>
</evidence>
<proteinExistence type="inferred from homology"/>
<keyword evidence="4 7" id="KW-0812">Transmembrane</keyword>
<dbReference type="AlphaFoldDB" id="A0AA48H781"/>
<comment type="similarity">
    <text evidence="2">Belongs to the CPA3 antiporters (TC 2.A.63) subunit C family.</text>
</comment>
<organism evidence="8 9">
    <name type="scientific">Roseicyclus marinus</name>
    <dbReference type="NCBI Taxonomy" id="2161673"/>
    <lineage>
        <taxon>Bacteria</taxon>
        <taxon>Pseudomonadati</taxon>
        <taxon>Pseudomonadota</taxon>
        <taxon>Alphaproteobacteria</taxon>
        <taxon>Rhodobacterales</taxon>
        <taxon>Roseobacteraceae</taxon>
        <taxon>Roseicyclus</taxon>
    </lineage>
</organism>
<gene>
    <name evidence="8" type="ORF">MACH21_03600</name>
</gene>
<sequence length="124" mass="13311">MELLIAIMVGVLVAASVYLMLARNVLRFLFGLILISNAANLVIFASGRLTPQSPPLIPEGADAPVELVANALPQALVLTAIVIGFGLFAFALTLVYRTYQNLGTLNSDEMRLAEPLETQAEARK</sequence>